<dbReference type="InterPro" id="IPR017896">
    <property type="entry name" value="4Fe4S_Fe-S-bd"/>
</dbReference>
<dbReference type="Gene3D" id="2.40.40.20">
    <property type="match status" value="1"/>
</dbReference>
<feature type="domain" description="4Fe-4S ferredoxin-type" evidence="1">
    <location>
        <begin position="900"/>
        <end position="929"/>
    </location>
</feature>
<sequence>MASKKNYWKSFEELTDNTLNEKLTTNEFAEEIPVDNFLGNDNAMENSQTSRRDFLKILGFSTAAVTLAACEAPIVKSVPYVVKPENIMPGVPTYYASTVFDGYDYANVLVRTREGRPIRIDANKGAQYYGSTNARVQASVLSLYDSDKIKAPLTNGGNNFKATSWKEIDARVSKALASVGGKKVVILTPSLPSPTTKKLIAEFATKYPTTQHVVYDAISYSNALDAAQEVYGKRELPFYDLKNSELVVSFNADFLGDYNGGGMEGDYGIARKPGANMMRHIQVESVLSLTGANADTRYPLKPTDTEKVLAEVYQGLTGGTPASKEAKAIVAELKAKGTKAVVMADGSKEAYAISFAINQLLGSAAITGKAVLLKESNDATFKQFVAEAKAGQVGVLLNFQTNPVYNAKNSKDIEVAFKNIGLKVGLVEKLDETASLMDVIAPVTHGLESWNDFNPLTGVYSLQQPTIPRIFDSRQFQDSLIAWMTGVTKVTEVEDPNDPIMVMAVSATRQKVSPFYLYVKQNWETAILPKLGVDFNKALYNGYNEAAETSAFTANTGATSAAVAKLASAKPTEWEIQFYSKSGLGDGTQANNPWLQELPDPITRNSWDNYLTVNPNDAEKLGIKIQDNYNVTNGRMQFDGEYVNLTVNGTVLENVPVFIQPGQAIGTVGLAFGYGRTKAGKVANNVGVNAYALYAGNVGASNVKIEKSSRSDKHEFANMQQQPTLMGRYEIAREVSLADFINTDREEWNPVAKMPTWRGDSPMGEVDLWASFDRSTGPHFNLTIDMNACTGCGACVIACQAENNVPTVGKEQMRMSRDMYWLRIDRYYSDVTYNDPEGKLTQKVALESDPDNEPQQYTRLIKPEAENPDVIFQPMMCQHCNHAPCETVCPVGATSHGRQGQNMMAYNRCVGTRYCANNCPYKVRRFNWFNWANNDKYDFHMNNDLGRMVLNPDVVVRTRGVIEKCSFCIQATQATILKAKKENRAVRDEEFMDACACAAACGTGAMKFGDINDDKSEVRKVSKDKRSYVLLEEIGTKPNVIYQVKVRNRKEQA</sequence>
<dbReference type="NCBIfam" id="TIGR04519">
    <property type="entry name" value="MoCo_extend_TAT"/>
    <property type="match status" value="1"/>
</dbReference>
<dbReference type="Pfam" id="PF12838">
    <property type="entry name" value="Fer4_7"/>
    <property type="match status" value="1"/>
</dbReference>
<comment type="caution">
    <text evidence="2">The sequence shown here is derived from an EMBL/GenBank/DDBJ whole genome shotgun (WGS) entry which is preliminary data.</text>
</comment>
<dbReference type="Gene3D" id="3.40.50.740">
    <property type="match status" value="1"/>
</dbReference>
<evidence type="ECO:0000313" key="2">
    <source>
        <dbReference type="EMBL" id="MDM1071989.1"/>
    </source>
</evidence>
<name>A0AAJ1V746_9FLAO</name>
<accession>A0AAJ1V746</accession>
<organism evidence="2 3">
    <name type="scientific">Empedobacter brevis</name>
    <dbReference type="NCBI Taxonomy" id="247"/>
    <lineage>
        <taxon>Bacteria</taxon>
        <taxon>Pseudomonadati</taxon>
        <taxon>Bacteroidota</taxon>
        <taxon>Flavobacteriia</taxon>
        <taxon>Flavobacteriales</taxon>
        <taxon>Weeksellaceae</taxon>
        <taxon>Empedobacter</taxon>
    </lineage>
</organism>
<dbReference type="SUPFAM" id="SSF54862">
    <property type="entry name" value="4Fe-4S ferredoxins"/>
    <property type="match status" value="1"/>
</dbReference>
<dbReference type="Gene3D" id="3.30.2070.10">
    <property type="entry name" value="Formate dehydrogenase/DMSO reductase"/>
    <property type="match status" value="1"/>
</dbReference>
<evidence type="ECO:0000313" key="3">
    <source>
        <dbReference type="Proteomes" id="UP001170959"/>
    </source>
</evidence>
<reference evidence="2" key="1">
    <citation type="submission" date="2020-06" db="EMBL/GenBank/DDBJ databases">
        <authorList>
            <person name="Dong N."/>
        </authorList>
    </citation>
    <scope>NUCLEOTIDE SEQUENCE</scope>
    <source>
        <strain evidence="2">R655-4</strain>
    </source>
</reference>
<dbReference type="AlphaFoldDB" id="A0AAJ1V746"/>
<reference evidence="2" key="2">
    <citation type="journal article" date="2022" name="Sci. Total Environ.">
        <title>Prevalence, transmission, and molecular epidemiology of tet(X)-positive bacteria among humans, animals, and environmental niches in China: An epidemiological, and genomic-based study.</title>
        <authorList>
            <person name="Dong N."/>
            <person name="Zeng Y."/>
            <person name="Cai C."/>
            <person name="Sun C."/>
            <person name="Lu J."/>
            <person name="Liu C."/>
            <person name="Zhou H."/>
            <person name="Sun Q."/>
            <person name="Shu L."/>
            <person name="Wang H."/>
            <person name="Wang Y."/>
            <person name="Wang S."/>
            <person name="Wu C."/>
            <person name="Chan E.W."/>
            <person name="Chen G."/>
            <person name="Shen Z."/>
            <person name="Chen S."/>
            <person name="Zhang R."/>
        </authorList>
    </citation>
    <scope>NUCLEOTIDE SEQUENCE</scope>
    <source>
        <strain evidence="2">R655-4</strain>
    </source>
</reference>
<dbReference type="PANTHER" id="PTHR42783">
    <property type="entry name" value="GLUTAMATE SYNTHASE [NADPH] SMALL CHAIN"/>
    <property type="match status" value="1"/>
</dbReference>
<dbReference type="Gene3D" id="3.30.70.20">
    <property type="match status" value="2"/>
</dbReference>
<dbReference type="RefSeq" id="WP_286492149.1">
    <property type="nucleotide sequence ID" value="NZ_JACAGJ010000002.1"/>
</dbReference>
<dbReference type="InterPro" id="IPR009010">
    <property type="entry name" value="Asp_de-COase-like_dom_sf"/>
</dbReference>
<feature type="domain" description="4Fe-4S ferredoxin-type" evidence="1">
    <location>
        <begin position="780"/>
        <end position="811"/>
    </location>
</feature>
<dbReference type="SUPFAM" id="SSF53706">
    <property type="entry name" value="Formate dehydrogenase/DMSO reductase, domains 1-3"/>
    <property type="match status" value="1"/>
</dbReference>
<dbReference type="PROSITE" id="PS51379">
    <property type="entry name" value="4FE4S_FER_2"/>
    <property type="match status" value="3"/>
</dbReference>
<dbReference type="Proteomes" id="UP001170959">
    <property type="component" value="Unassembled WGS sequence"/>
</dbReference>
<dbReference type="InterPro" id="IPR030948">
    <property type="entry name" value="TAT_var_transloc_signal_dom"/>
</dbReference>
<dbReference type="SUPFAM" id="SSF50692">
    <property type="entry name" value="ADC-like"/>
    <property type="match status" value="1"/>
</dbReference>
<evidence type="ECO:0000259" key="1">
    <source>
        <dbReference type="PROSITE" id="PS51379"/>
    </source>
</evidence>
<dbReference type="PANTHER" id="PTHR42783:SF3">
    <property type="entry name" value="GLUTAMATE SYNTHASE [NADPH] SMALL CHAIN-RELATED"/>
    <property type="match status" value="1"/>
</dbReference>
<dbReference type="EMBL" id="JACAGJ010000002">
    <property type="protein sequence ID" value="MDM1071989.1"/>
    <property type="molecule type" value="Genomic_DNA"/>
</dbReference>
<protein>
    <submittedName>
        <fullName evidence="2">TAT-variant-translocated molybdopterin oxidoreductase</fullName>
    </submittedName>
</protein>
<gene>
    <name evidence="2" type="ORF">HX001_05700</name>
</gene>
<dbReference type="CDD" id="cd10551">
    <property type="entry name" value="PsrB"/>
    <property type="match status" value="1"/>
</dbReference>
<feature type="domain" description="4Fe-4S ferredoxin-type" evidence="1">
    <location>
        <begin position="868"/>
        <end position="899"/>
    </location>
</feature>
<proteinExistence type="predicted"/>